<feature type="compositionally biased region" description="Basic and acidic residues" evidence="1">
    <location>
        <begin position="3126"/>
        <end position="3140"/>
    </location>
</feature>
<feature type="compositionally biased region" description="Basic and acidic residues" evidence="1">
    <location>
        <begin position="1958"/>
        <end position="1968"/>
    </location>
</feature>
<evidence type="ECO:0000313" key="2">
    <source>
        <dbReference type="EMBL" id="GFR85147.1"/>
    </source>
</evidence>
<feature type="compositionally biased region" description="Basic and acidic residues" evidence="1">
    <location>
        <begin position="2501"/>
        <end position="2516"/>
    </location>
</feature>
<dbReference type="Proteomes" id="UP000762676">
    <property type="component" value="Unassembled WGS sequence"/>
</dbReference>
<feature type="compositionally biased region" description="Basic and acidic residues" evidence="1">
    <location>
        <begin position="3883"/>
        <end position="3902"/>
    </location>
</feature>
<feature type="compositionally biased region" description="Basic and acidic residues" evidence="1">
    <location>
        <begin position="136"/>
        <end position="150"/>
    </location>
</feature>
<evidence type="ECO:0000256" key="1">
    <source>
        <dbReference type="SAM" id="MobiDB-lite"/>
    </source>
</evidence>
<feature type="compositionally biased region" description="Polar residues" evidence="1">
    <location>
        <begin position="1295"/>
        <end position="1314"/>
    </location>
</feature>
<organism evidence="2 3">
    <name type="scientific">Elysia marginata</name>
    <dbReference type="NCBI Taxonomy" id="1093978"/>
    <lineage>
        <taxon>Eukaryota</taxon>
        <taxon>Metazoa</taxon>
        <taxon>Spiralia</taxon>
        <taxon>Lophotrochozoa</taxon>
        <taxon>Mollusca</taxon>
        <taxon>Gastropoda</taxon>
        <taxon>Heterobranchia</taxon>
        <taxon>Euthyneura</taxon>
        <taxon>Panpulmonata</taxon>
        <taxon>Sacoglossa</taxon>
        <taxon>Placobranchoidea</taxon>
        <taxon>Plakobranchidae</taxon>
        <taxon>Elysia</taxon>
    </lineage>
</organism>
<protein>
    <submittedName>
        <fullName evidence="2">Titin-like isoform X11</fullName>
    </submittedName>
</protein>
<name>A0AAV4GHF7_9GAST</name>
<feature type="compositionally biased region" description="Polar residues" evidence="1">
    <location>
        <begin position="2078"/>
        <end position="2092"/>
    </location>
</feature>
<feature type="compositionally biased region" description="Polar residues" evidence="1">
    <location>
        <begin position="3151"/>
        <end position="3160"/>
    </location>
</feature>
<feature type="compositionally biased region" description="Polar residues" evidence="1">
    <location>
        <begin position="3530"/>
        <end position="3541"/>
    </location>
</feature>
<feature type="compositionally biased region" description="Polar residues" evidence="1">
    <location>
        <begin position="351"/>
        <end position="367"/>
    </location>
</feature>
<proteinExistence type="predicted"/>
<feature type="compositionally biased region" description="Acidic residues" evidence="1">
    <location>
        <begin position="3280"/>
        <end position="3289"/>
    </location>
</feature>
<feature type="region of interest" description="Disordered" evidence="1">
    <location>
        <begin position="587"/>
        <end position="697"/>
    </location>
</feature>
<feature type="compositionally biased region" description="Basic and acidic residues" evidence="1">
    <location>
        <begin position="2417"/>
        <end position="2426"/>
    </location>
</feature>
<feature type="compositionally biased region" description="Basic and acidic residues" evidence="1">
    <location>
        <begin position="1891"/>
        <end position="1905"/>
    </location>
</feature>
<feature type="compositionally biased region" description="Basic and acidic residues" evidence="1">
    <location>
        <begin position="2933"/>
        <end position="2959"/>
    </location>
</feature>
<feature type="compositionally biased region" description="Low complexity" evidence="1">
    <location>
        <begin position="5638"/>
        <end position="5655"/>
    </location>
</feature>
<feature type="region of interest" description="Disordered" evidence="1">
    <location>
        <begin position="3508"/>
        <end position="3620"/>
    </location>
</feature>
<feature type="compositionally biased region" description="Basic and acidic residues" evidence="1">
    <location>
        <begin position="3344"/>
        <end position="3356"/>
    </location>
</feature>
<feature type="compositionally biased region" description="Polar residues" evidence="1">
    <location>
        <begin position="5281"/>
        <end position="5293"/>
    </location>
</feature>
<feature type="compositionally biased region" description="Basic and acidic residues" evidence="1">
    <location>
        <begin position="3542"/>
        <end position="3581"/>
    </location>
</feature>
<feature type="compositionally biased region" description="Acidic residues" evidence="1">
    <location>
        <begin position="1002"/>
        <end position="1014"/>
    </location>
</feature>
<feature type="compositionally biased region" description="Acidic residues" evidence="1">
    <location>
        <begin position="4819"/>
        <end position="4842"/>
    </location>
</feature>
<feature type="compositionally biased region" description="Basic and acidic residues" evidence="1">
    <location>
        <begin position="2326"/>
        <end position="2335"/>
    </location>
</feature>
<feature type="region of interest" description="Disordered" evidence="1">
    <location>
        <begin position="3963"/>
        <end position="4178"/>
    </location>
</feature>
<feature type="region of interest" description="Disordered" evidence="1">
    <location>
        <begin position="733"/>
        <end position="886"/>
    </location>
</feature>
<feature type="compositionally biased region" description="Low complexity" evidence="1">
    <location>
        <begin position="2427"/>
        <end position="2439"/>
    </location>
</feature>
<feature type="region of interest" description="Disordered" evidence="1">
    <location>
        <begin position="3675"/>
        <end position="3702"/>
    </location>
</feature>
<feature type="region of interest" description="Disordered" evidence="1">
    <location>
        <begin position="4267"/>
        <end position="4454"/>
    </location>
</feature>
<feature type="compositionally biased region" description="Polar residues" evidence="1">
    <location>
        <begin position="3641"/>
        <end position="3655"/>
    </location>
</feature>
<feature type="compositionally biased region" description="Acidic residues" evidence="1">
    <location>
        <begin position="2063"/>
        <end position="2073"/>
    </location>
</feature>
<feature type="compositionally biased region" description="Polar residues" evidence="1">
    <location>
        <begin position="2192"/>
        <end position="2209"/>
    </location>
</feature>
<feature type="compositionally biased region" description="Basic and acidic residues" evidence="1">
    <location>
        <begin position="536"/>
        <end position="545"/>
    </location>
</feature>
<keyword evidence="3" id="KW-1185">Reference proteome</keyword>
<feature type="compositionally biased region" description="Acidic residues" evidence="1">
    <location>
        <begin position="1096"/>
        <end position="1121"/>
    </location>
</feature>
<feature type="compositionally biased region" description="Acidic residues" evidence="1">
    <location>
        <begin position="1368"/>
        <end position="1381"/>
    </location>
</feature>
<feature type="compositionally biased region" description="Polar residues" evidence="1">
    <location>
        <begin position="1971"/>
        <end position="1983"/>
    </location>
</feature>
<feature type="region of interest" description="Disordered" evidence="1">
    <location>
        <begin position="3923"/>
        <end position="3943"/>
    </location>
</feature>
<feature type="region of interest" description="Disordered" evidence="1">
    <location>
        <begin position="2720"/>
        <end position="2997"/>
    </location>
</feature>
<feature type="compositionally biased region" description="Basic and acidic residues" evidence="1">
    <location>
        <begin position="3683"/>
        <end position="3700"/>
    </location>
</feature>
<feature type="compositionally biased region" description="Polar residues" evidence="1">
    <location>
        <begin position="4794"/>
        <end position="4806"/>
    </location>
</feature>
<feature type="compositionally biased region" description="Acidic residues" evidence="1">
    <location>
        <begin position="5154"/>
        <end position="5164"/>
    </location>
</feature>
<feature type="region of interest" description="Disordered" evidence="1">
    <location>
        <begin position="348"/>
        <end position="367"/>
    </location>
</feature>
<feature type="compositionally biased region" description="Low complexity" evidence="1">
    <location>
        <begin position="2296"/>
        <end position="2305"/>
    </location>
</feature>
<feature type="compositionally biased region" description="Polar residues" evidence="1">
    <location>
        <begin position="4682"/>
        <end position="4701"/>
    </location>
</feature>
<evidence type="ECO:0000313" key="3">
    <source>
        <dbReference type="Proteomes" id="UP000762676"/>
    </source>
</evidence>
<feature type="compositionally biased region" description="Acidic residues" evidence="1">
    <location>
        <begin position="2809"/>
        <end position="2819"/>
    </location>
</feature>
<feature type="compositionally biased region" description="Acidic residues" evidence="1">
    <location>
        <begin position="1131"/>
        <end position="1141"/>
    </location>
</feature>
<feature type="region of interest" description="Disordered" evidence="1">
    <location>
        <begin position="5462"/>
        <end position="5519"/>
    </location>
</feature>
<feature type="compositionally biased region" description="Basic and acidic residues" evidence="1">
    <location>
        <begin position="1527"/>
        <end position="1542"/>
    </location>
</feature>
<feature type="compositionally biased region" description="Acidic residues" evidence="1">
    <location>
        <begin position="1880"/>
        <end position="1890"/>
    </location>
</feature>
<feature type="compositionally biased region" description="Polar residues" evidence="1">
    <location>
        <begin position="1061"/>
        <end position="1070"/>
    </location>
</feature>
<feature type="region of interest" description="Disordered" evidence="1">
    <location>
        <begin position="4470"/>
        <end position="4514"/>
    </location>
</feature>
<feature type="compositionally biased region" description="Acidic residues" evidence="1">
    <location>
        <begin position="5313"/>
        <end position="5331"/>
    </location>
</feature>
<sequence length="5717" mass="630446">MLSIGLGPLAQKELPQAKAKLEDEAEKVGEGKLEDRTGVELGVCETKDLLEGSEQLASSRTEKPVVTALAQEEAPTAEHATVGGAVEREVVVAEAESVCEFSSQAVETAVVFEETVAFEVPVQQKEDATAQVSTVEEEKAGDFSPLKEERSDDDTEGNQDIKQIPEVESGRYTESEAQDAVVPSAGAIEDQGNERLATEASEVLKHSVETYQQRGETFPESSETDKEDTDISTIQVTETTEGYAETSFNESRTAPSDLDYSESTKDEVPEEESPLTAPKYTSLADPITKELVREKIETIEEVVTQMEHRYDTSVESRSFSQHVITEQSNEGMFSAEKEEEEEDIFYRQESRTSVVTEDASEPTTQDFSEIRSEMVESTGSQSDFGKIDEVDARQEELGTFEDGWGKTSVEGETVISAGDETIGKEEASDRIPVQVEGDRNEAEYQLQDAENKTAFIISTEFEGEGEDDKTEDGDYKNETQLNLEILRSRMFEKTKDEEMDSMAGTTGSDIGKDEEVDQEDYMSEEKDTSGGVESDVAAHDAKLNEAEDSGPVVQVGKQSDAEEVERQSQPAVDGIVVSIKIEEVESKVVRTPSDEEDEYSEDKQVVEKSMVTTKSEEVESQAVVIPSDEEDKDKPKVEETMVSTKTEEVESQAVAIPSDEEDEDIPVVEETMVPTKTEEVESQAVAIPSDEEDEGIPVVEETVISTKTEEVESQAVAISSDEEDKDIPVIEEKMVPTKTEEVESQAVAIPSDEEDEYSEDKQVVEKSMVPTKSEEVESQAVAIPSDEEDEDKPVVEEAMVPTKTEEVESQAVAIPSDKEDEDIPVLEETVISTKTEEVESQAVAVPSDEEDEDIPVVEETVISTKTEEVESQALAIPSDEEDEDIPVVEETVITAKTEEVESQAVAIPSDEEDEDIPVVEETVISTKTEEVESQAVAIPSDEEDEDIPVVLEETVISTKTEEVESQAVAIPSDEEDEDKPAVEETVVSTKTKESMQGVLVEPSDDVHEEEDQQLVEENMVFTKADEVEKGFETVPSDEENEADEESVLKAELLKGDGVDNVETQPQTLSGYVSEEFSRRDEEPGDQQLVESAACAGEEEEGKEAEEEDREDDDEELKEFEETERSLQNEEFGSDESIENIEPDIQPSPKIEIEKDISSEEQVEYPEYDTEAYEEKEAVLLEQIQTMQDFKQSHEALGDVEGDADYHYETIERDTACHGRKKVLVETRMGSIEIEEIEPEVTEDWRPKDDSADSRFQDIVERSEESEEFHAEQVKEVVAELGAISLKEVETREETSFSQVSITSKTSHEVVTTVTRDVYRPEEQQEEPTTETETILLEAMPDVPSKSPHISSEEDEEDQTDQVQPSQIQDEEDDDEDDDEEVYSTSMKILGSTPDEIDDIEEDEEREEEDGDYDVRDEDIEQEIEEQEQLTAALMSQLSKSDSGGEEEPESSDHEALESAETCLEKIVEHSTESETLTDDQADGRVPLKSDFVRVHIPILEHCLGLQENDSRGTPSTESGSYSMKTEPSLKEVKEDDISEDKSSGVAKEPAPDVDTLFGKINKEKEETEEDVDKAFDKYEKETALVAPIDAKIGEDVLEADEDIDRAFELYDDGKEQPLVVPIDAEIGEDVAEVKEDIDRAFAVYGTESEPPTAEEDVVDSVIETKRPTEEDMDDDVEDLVIPVKVADQQEIPVVDDDEKEEYEVQLSKTIVQEALYTSIEATRRMEERHEEDPVDSDISKRQDVSADSKAVEPEDKKSCPAQKATEEDEKPSTTGSGGIMAELQELEAEQRQIDTVSEDEFEDDDDYGKEDFHDDMYKVTETQQELVQSLEEEVTEDVMTRSIDRTEIIIEEPGPEKLTKSEESQVREFQETDLESQPGLDEDMEPEQEMEPERETSMEHSETIVEQRPQLVSSKDGDVRVVVEVAKDEEDGKADVFPETFIDRREEFIEVISETVDPDGRPRSKVPETMESGQDDSAGSSPGPSYPRIESDDADRDGSGGIYHQGPADGLMMGVGLHLPRSPLHPTSSTEVHDRSGSPSDLEEEIKEMDAKIQHIQMNFDEGSQESQDDEEAYFSPEATSPYNSQSGQSSEDGQRKQRSLFMASSISGSEFTSQSDAEYYTGQSGETTGTSSYFTARSEVMSSSSFTSGPSETMTGSECTLTGSEGGQGDEDDEEEDEETEGFSQRLVIQRSEQTATETLQCQQTTAAVSSSEGERGVVSSSEGERAVMSSTDDERENIDDDGEDDEEYECLPLDRPPSVSDFTLIESMDQDKLNISLGLVSDISARTAIHSSLARSSERLASSDGREEQHQQTLPSPGSLSVPRDSDMEKDSLQGDDEDDGETGDYDKEESDEDQLVSDSDREGKLVAGDVQSDRPPSPSDFTLIASQDQESLNRVLGLDQQQTPESGTAPTMPWEHDLERALTDADAQSTASSDAAMMVGLDHMSTAGTDNNTMSGFSSESGQQEASPLEERDTKQGLYETYLRDMDREFPEASAVAARKETEEDWEEAKGDGELPEEGIVGEVEASTSTLSLSEHVTVVETHVERKVVTSVETRRADEVGDEEEKVVAVAGESGTLESLGEPAKSFGDKSPIETDSDAGPTGEIPPQDRFDFPDGNDDDDDARAAQRANQAMPNLTRQTADLEEGAQGPVLREEGLLEKRYEQQVRVSRSVQEVSYSAGVVVTHKVSEVEKEEMRSSALGLQLADPTIPTWPMEATAEHPVTQDIQSPGGPQLQQQQQVQKKAAVVVEGELDDLKDGGAAVMASGRGRGASESVADADKMSSSSSEVAQFDDFDDQDVEGREVSEETSEETDVEDQFSPVPPEKHGDEQSFSFDTPIDSHPSFRPRPETVPEHEDVATPVEKGGLDGALGFSVSQPQPIQSSQAAQEKALSERPTEQSKFPAETEDTKPSEDSGAIDVLEAENQIVVKDTPEKVISKENDDKAVSKDSEQDKYVEKMSPLALSKSERPKYVKQETRDISPEDLTEKPSAFDFPEQYTMEVKQDFNKEEEYESLEGVGQSLDEPLAEAAGGEAFGTSHESSSDGGDLEIFDETTGEYTKVPWEVAHHYTRQFSEVFKEEQKVPMKHQASLDMGAFYTRDKTKDNEFLEKVFYDEPVSSTSDIPDSKRVSFAPGKEETLVSCRDEEDGPTTQDSSAEDSASREPYERAEETHESSVINIILENRQQVKEVIARKVYDPEFPAATSAQEDSPGIRQTSRQTRSEFDESEEDAMFTFSPRSAEGYELETRSEFFEVRSFSYEGHGVVSRESRMAHQELLMQEEDNEEEDRSLSPSRDSKSKSLSTTFEETLVHKPPLSHPTHFPMAVHSVGKSLADNEIYESSETERDSTEEKLSPIEETPSLDEMEEETLKSTTPTVEKRVTFQTDRLVASRFSEQSVDDFKASSSSSELSVEPTLLAASYDLDSGSVCHVVTAYDISPDTVEKQGPAEITGKAILSSPEDDVFEMDAQAAMAASLANKKLQEGSNLPEESSLAHSLLRGHLLARVDPCSSPTIPDAPVSTPREGASGQDLSQSLWTASSKLERFQDVDSRADSKDGEDSTLHEGESSPLEDRSLAEIKSDAGSPVGEDFVSRSPEETRPACEITRREEQVEETRGVIVLNGPTEVEYIPEYDDDHRSLPSATSRLNQAGSETIHSTREVEEVEAISDVEYSTLPPTTSVENKTEFEKTTIEEVKREPPEVTLEQRIQPTLITSMEAKPEVQQALSEEVEEEFSKMVSEQSIQPTLISSIEAKPEVQQASTEVVESDQPKMVSEQSIQPTLISSMEAKPEVQQASTEVVESDSPEMAKPEVQQASTEVVDDDSPEMVSEQSIQPSLISSMETKPETQEALTEVLEGECQTAVEQSFQLSSTFVVNSRHEVHQVSSDLAERNSSDTVMERSIKSNVTTTKEIKSEFQQTFTERMEQSSQSSFFSTTSGVRETQQATTDILETDGRRNKVLEQMFPPDTPQATDKTELLVGEPLQGFPSEIGRDTIDASQPEGDEIDGSETLRSSSPSLQAKPDIQQPEEKDEDEPDYAGVEDAIVPARVDLVKAKPDIQQPEGDNGKGFPVEEEPIQSATTVSFTQARPEVCQPEGEEIRPQSQVISEGRAPILMVRRHYESGSDDDDDDEVEDEKSEKGQETPEDDKEETKLKWQEEEDENGHEEKTGEIDVSDYLKRRIDIGDDKEVDDEETHPKEEYRPSATVSVTEFEPDMYSIEADVRDHHDIGLTRFEESGEISSTTYVKEVDDQRTYDFRLEEVYHGKKALEPSPTGSLFSETYEDQDEAEEEVAASGGSEPFVESVRQDDPEDIEMGEEEEEEEFEERAEEELIRLEDAVVESEEEQGEEIEGDEEESESPQYGRERSESHTAEPSESLHLLCASSGSQSDLDRPLSPTPDALRQGFFSGTYTPPQSGAFTPPVTGTCTPPISGSYTSPQPSHSQGSTEEPSALEQTAVTFVDSILEDVKVKVSSESSVSSRDTEVIAEATQEADKETDSAKDADLAEGQSGKDVELITEDFSESGSGQKGGVTLVKQISEDIPGIILTQHLHKEVDEDEYYGYSPQPSSISEEDEDRYNMDVEEANKMASDSEQVSEDIDDEGSVEDGAEAEVDLEKEIDQDDDFISETGGQDDDEEEDDREDDEEEEEEGELECIGDEEDEEEEYKSEEASPELPGYRRSAEFNSPQGSSAAIVIQTQKTAITHEFPEDTPSDEEKGLGDKFGSFSPPTEGFSSGSPRGPGSEYMMASNVDLDISLSQSDYGDTSSVDSFATVVVADDHQNEFDENRLAEIASMTSSFTSDMQISFQDEEGEIRNREPEDTEEDLEEGEEDDEEEEEVEVEDMERSQEWVSSTPEDNRESSSSLDSDRYGYVDRAALSIITEMSEHSDEDKLEAVEKEDLESEAGLSDHFGSSPDFNLQCSPGIHGVKGFFKRNGNGENVSSLSSSLAEFERLEQAIPLSSSLSSIDRDPHRDTFGGSYDERKLIGFPKLAEGQESESIASSLAEFEHLEKVLVVSSSGSSVEKQTTSDSKSSGGSRGSNENNSTSVASSLNEFERLERELQAADSDGRKSSVESSARPSEASSLNSLNEFERLEHEMVVASELEAEAQKIVSILESGVLVTSATQFGSSDLSEASGWDGEEGGATKAGALETDSLDGDDDDVEHDSLSEGRKVGRDADVDSLDGESSEMTEMTSSVVYAGPDIETVAAYPEAGGIPGSEFDTDSLQGEAIMQLSSDSLALEQMLKTSDSTKFDTDSLFEIDDRMMRSGDSIGGHSSSGGQPSDKNIMHTSVDSLEIDLNKEDAKEKSQRESNEEDETVGAERQEEEEEGEVSSVLVGAAQEEENLVIEGAPEDDNLLECGAPYEESGNLMMASLESAAWSMGSSGCTTTSRSMSVSHSESSHSHDLMQVSTESDILKGSIAAGSEKKWAAWDLPISEEKQHFHREESSYQSSSVYHVSTTSTVKMSGGGGAAGSGSGSCSGSSSRSSSQRSSPRRGKLRRDSLEEDKQDPFNPFADWGPYRETKKVYTMAEWEEMKRLKRERQEAEERQRAEELAADTRSSQDLAMSTRPDVLERLSYASDTEKHEREVSMSSGLSFSSSEMASSREFSSKERTFSSSSTSSNQSQIRIESSRERTISSSSTSSVQSQILVHSESPPPPVSSSTSSPSPAKCSVSSSSSSTTHSYFSTSATSASHKRVPSRRLVSLNHLGNFFDFR</sequence>
<feature type="compositionally biased region" description="Polar residues" evidence="1">
    <location>
        <begin position="2402"/>
        <end position="2412"/>
    </location>
</feature>
<feature type="region of interest" description="Disordered" evidence="1">
    <location>
        <begin position="493"/>
        <end position="570"/>
    </location>
</feature>
<feature type="compositionally biased region" description="Acidic residues" evidence="1">
    <location>
        <begin position="1394"/>
        <end position="1427"/>
    </location>
</feature>
<feature type="region of interest" description="Disordered" evidence="1">
    <location>
        <begin position="3783"/>
        <end position="3848"/>
    </location>
</feature>
<feature type="region of interest" description="Disordered" evidence="1">
    <location>
        <begin position="5015"/>
        <end position="5090"/>
    </location>
</feature>
<feature type="compositionally biased region" description="Basic and acidic residues" evidence="1">
    <location>
        <begin position="5298"/>
        <end position="5312"/>
    </location>
</feature>
<feature type="compositionally biased region" description="Basic and acidic residues" evidence="1">
    <location>
        <begin position="1450"/>
        <end position="1472"/>
    </location>
</feature>
<feature type="compositionally biased region" description="Basic and acidic residues" evidence="1">
    <location>
        <begin position="163"/>
        <end position="174"/>
    </location>
</feature>
<feature type="region of interest" description="Disordered" evidence="1">
    <location>
        <begin position="5382"/>
        <end position="5408"/>
    </location>
</feature>
<feature type="region of interest" description="Disordered" evidence="1">
    <location>
        <begin position="1288"/>
        <end position="1487"/>
    </location>
</feature>
<feature type="region of interest" description="Disordered" evidence="1">
    <location>
        <begin position="1951"/>
        <end position="2264"/>
    </location>
</feature>
<feature type="compositionally biased region" description="Acidic residues" evidence="1">
    <location>
        <begin position="5180"/>
        <end position="5189"/>
    </location>
</feature>
<feature type="compositionally biased region" description="Basic and acidic residues" evidence="1">
    <location>
        <begin position="19"/>
        <end position="33"/>
    </location>
</feature>
<feature type="compositionally biased region" description="Acidic residues" evidence="1">
    <location>
        <begin position="4308"/>
        <end position="4328"/>
    </location>
</feature>
<feature type="compositionally biased region" description="Basic and acidic residues" evidence="1">
    <location>
        <begin position="3591"/>
        <end position="3616"/>
    </location>
</feature>
<feature type="region of interest" description="Disordered" evidence="1">
    <location>
        <begin position="5538"/>
        <end position="5702"/>
    </location>
</feature>
<feature type="compositionally biased region" description="Basic and acidic residues" evidence="1">
    <location>
        <begin position="4576"/>
        <end position="4585"/>
    </location>
</feature>
<feature type="compositionally biased region" description="Low complexity" evidence="1">
    <location>
        <begin position="2119"/>
        <end position="2134"/>
    </location>
</feature>
<feature type="compositionally biased region" description="Basic and acidic residues" evidence="1">
    <location>
        <begin position="1845"/>
        <end position="1870"/>
    </location>
</feature>
<comment type="caution">
    <text evidence="2">The sequence shown here is derived from an EMBL/GenBank/DDBJ whole genome shotgun (WGS) entry which is preliminary data.</text>
</comment>
<feature type="region of interest" description="Disordered" evidence="1">
    <location>
        <begin position="3119"/>
        <end position="3177"/>
    </location>
</feature>
<feature type="region of interest" description="Disordered" evidence="1">
    <location>
        <begin position="4552"/>
        <end position="4745"/>
    </location>
</feature>
<feature type="region of interest" description="Disordered" evidence="1">
    <location>
        <begin position="3883"/>
        <end position="3908"/>
    </location>
</feature>
<feature type="region of interest" description="Disordered" evidence="1">
    <location>
        <begin position="2556"/>
        <end position="2657"/>
    </location>
</feature>
<feature type="compositionally biased region" description="Polar residues" evidence="1">
    <location>
        <begin position="2449"/>
        <end position="2469"/>
    </location>
</feature>
<feature type="compositionally biased region" description="Low complexity" evidence="1">
    <location>
        <begin position="5268"/>
        <end position="5280"/>
    </location>
</feature>
<feature type="compositionally biased region" description="Polar residues" evidence="1">
    <location>
        <begin position="231"/>
        <end position="254"/>
    </location>
</feature>
<feature type="compositionally biased region" description="Acidic residues" evidence="1">
    <location>
        <begin position="1796"/>
        <end position="1808"/>
    </location>
</feature>
<feature type="compositionally biased region" description="Acidic residues" evidence="1">
    <location>
        <begin position="847"/>
        <end position="856"/>
    </location>
</feature>
<feature type="compositionally biased region" description="Basic and acidic residues" evidence="1">
    <location>
        <begin position="1046"/>
        <end position="1057"/>
    </location>
</feature>
<feature type="compositionally biased region" description="Polar residues" evidence="1">
    <location>
        <begin position="1511"/>
        <end position="1525"/>
    </location>
</feature>
<feature type="compositionally biased region" description="Acidic residues" evidence="1">
    <location>
        <begin position="2233"/>
        <end position="2251"/>
    </location>
</feature>
<feature type="compositionally biased region" description="Acidic residues" evidence="1">
    <location>
        <begin position="4593"/>
        <end position="4666"/>
    </location>
</feature>
<feature type="compositionally biased region" description="Low complexity" evidence="1">
    <location>
        <begin position="2738"/>
        <end position="2751"/>
    </location>
</feature>
<feature type="compositionally biased region" description="Low complexity" evidence="1">
    <location>
        <begin position="2876"/>
        <end position="2890"/>
    </location>
</feature>
<feature type="region of interest" description="Disordered" evidence="1">
    <location>
        <begin position="3028"/>
        <end position="3052"/>
    </location>
</feature>
<feature type="region of interest" description="Disordered" evidence="1">
    <location>
        <begin position="5264"/>
        <end position="5344"/>
    </location>
</feature>
<reference evidence="2 3" key="1">
    <citation type="journal article" date="2021" name="Elife">
        <title>Chloroplast acquisition without the gene transfer in kleptoplastic sea slugs, Plakobranchus ocellatus.</title>
        <authorList>
            <person name="Maeda T."/>
            <person name="Takahashi S."/>
            <person name="Yoshida T."/>
            <person name="Shimamura S."/>
            <person name="Takaki Y."/>
            <person name="Nagai Y."/>
            <person name="Toyoda A."/>
            <person name="Suzuki Y."/>
            <person name="Arimoto A."/>
            <person name="Ishii H."/>
            <person name="Satoh N."/>
            <person name="Nishiyama T."/>
            <person name="Hasebe M."/>
            <person name="Maruyama T."/>
            <person name="Minagawa J."/>
            <person name="Obokata J."/>
            <person name="Shigenobu S."/>
        </authorList>
    </citation>
    <scope>NUCLEOTIDE SEQUENCE [LARGE SCALE GENOMIC DNA]</scope>
</reference>
<feature type="compositionally biased region" description="Polar residues" evidence="1">
    <location>
        <begin position="2103"/>
        <end position="2117"/>
    </location>
</feature>
<feature type="compositionally biased region" description="Acidic residues" evidence="1">
    <location>
        <begin position="4280"/>
        <end position="4291"/>
    </location>
</feature>
<feature type="compositionally biased region" description="Basic and acidic residues" evidence="1">
    <location>
        <begin position="4362"/>
        <end position="4372"/>
    </location>
</feature>
<feature type="compositionally biased region" description="Polar residues" evidence="1">
    <location>
        <begin position="5073"/>
        <end position="5089"/>
    </location>
</feature>
<feature type="compositionally biased region" description="Polar residues" evidence="1">
    <location>
        <begin position="3206"/>
        <end position="3221"/>
    </location>
</feature>
<feature type="compositionally biased region" description="Low complexity" evidence="1">
    <location>
        <begin position="5015"/>
        <end position="5046"/>
    </location>
</feature>
<feature type="compositionally biased region" description="Basic and acidic residues" evidence="1">
    <location>
        <begin position="2968"/>
        <end position="2989"/>
    </location>
</feature>
<feature type="compositionally biased region" description="Low complexity" evidence="1">
    <location>
        <begin position="3926"/>
        <end position="3937"/>
    </location>
</feature>
<feature type="compositionally biased region" description="Basic and acidic residues" evidence="1">
    <location>
        <begin position="5538"/>
        <end position="5554"/>
    </location>
</feature>
<feature type="compositionally biased region" description="Gly residues" evidence="1">
    <location>
        <begin position="5467"/>
        <end position="5479"/>
    </location>
</feature>
<feature type="compositionally biased region" description="Low complexity" evidence="1">
    <location>
        <begin position="5591"/>
        <end position="5608"/>
    </location>
</feature>
<feature type="compositionally biased region" description="Low complexity" evidence="1">
    <location>
        <begin position="2143"/>
        <end position="2152"/>
    </location>
</feature>
<feature type="compositionally biased region" description="Polar residues" evidence="1">
    <location>
        <begin position="4406"/>
        <end position="4454"/>
    </location>
</feature>
<feature type="compositionally biased region" description="Basic and acidic residues" evidence="1">
    <location>
        <begin position="5053"/>
        <end position="5072"/>
    </location>
</feature>
<feature type="compositionally biased region" description="Acidic residues" evidence="1">
    <location>
        <begin position="1158"/>
        <end position="1170"/>
    </location>
</feature>
<feature type="region of interest" description="Disordered" evidence="1">
    <location>
        <begin position="1845"/>
        <end position="1915"/>
    </location>
</feature>
<feature type="compositionally biased region" description="Basic and acidic residues" evidence="1">
    <location>
        <begin position="4164"/>
        <end position="4178"/>
    </location>
</feature>
<feature type="compositionally biased region" description="Polar residues" evidence="1">
    <location>
        <begin position="2153"/>
        <end position="2164"/>
    </location>
</feature>
<feature type="region of interest" description="Disordered" evidence="1">
    <location>
        <begin position="2496"/>
        <end position="2523"/>
    </location>
</feature>
<feature type="compositionally biased region" description="Acidic residues" evidence="1">
    <location>
        <begin position="512"/>
        <end position="522"/>
    </location>
</feature>
<feature type="compositionally biased region" description="Acidic residues" evidence="1">
    <location>
        <begin position="4123"/>
        <end position="4135"/>
    </location>
</feature>
<feature type="compositionally biased region" description="Low complexity" evidence="1">
    <location>
        <begin position="5616"/>
        <end position="5630"/>
    </location>
</feature>
<feature type="region of interest" description="Disordered" evidence="1">
    <location>
        <begin position="3635"/>
        <end position="3659"/>
    </location>
</feature>
<feature type="compositionally biased region" description="Polar residues" evidence="1">
    <location>
        <begin position="4077"/>
        <end position="4086"/>
    </location>
</feature>
<feature type="compositionally biased region" description="Basic and acidic residues" evidence="1">
    <location>
        <begin position="4855"/>
        <end position="4867"/>
    </location>
</feature>
<feature type="region of interest" description="Disordered" evidence="1">
    <location>
        <begin position="1502"/>
        <end position="1571"/>
    </location>
</feature>
<feature type="compositionally biased region" description="Low complexity" evidence="1">
    <location>
        <begin position="5480"/>
        <end position="5492"/>
    </location>
</feature>
<dbReference type="EMBL" id="BMAT01012071">
    <property type="protein sequence ID" value="GFR85147.1"/>
    <property type="molecule type" value="Genomic_DNA"/>
</dbReference>
<feature type="region of interest" description="Disordered" evidence="1">
    <location>
        <begin position="960"/>
        <end position="1170"/>
    </location>
</feature>
<feature type="region of interest" description="Disordered" evidence="1">
    <location>
        <begin position="126"/>
        <end position="195"/>
    </location>
</feature>
<feature type="compositionally biased region" description="Polar residues" evidence="1">
    <location>
        <begin position="3829"/>
        <end position="3842"/>
    </location>
</feature>
<feature type="region of interest" description="Disordered" evidence="1">
    <location>
        <begin position="213"/>
        <end position="282"/>
    </location>
</feature>
<feature type="region of interest" description="Disordered" evidence="1">
    <location>
        <begin position="13"/>
        <end position="33"/>
    </location>
</feature>
<feature type="compositionally biased region" description="Acidic residues" evidence="1">
    <location>
        <begin position="658"/>
        <end position="667"/>
    </location>
</feature>
<feature type="region of interest" description="Disordered" evidence="1">
    <location>
        <begin position="2296"/>
        <end position="2479"/>
    </location>
</feature>
<feature type="compositionally biased region" description="Acidic residues" evidence="1">
    <location>
        <begin position="2336"/>
        <end position="2358"/>
    </location>
</feature>
<feature type="compositionally biased region" description="Low complexity" evidence="1">
    <location>
        <begin position="2210"/>
        <end position="2223"/>
    </location>
</feature>
<feature type="compositionally biased region" description="Low complexity" evidence="1">
    <location>
        <begin position="5388"/>
        <end position="5399"/>
    </location>
</feature>
<feature type="compositionally biased region" description="Acidic residues" evidence="1">
    <location>
        <begin position="2169"/>
        <end position="2182"/>
    </location>
</feature>
<feature type="region of interest" description="Disordered" evidence="1">
    <location>
        <begin position="3201"/>
        <end position="3242"/>
    </location>
</feature>
<feature type="compositionally biased region" description="Acidic residues" evidence="1">
    <location>
        <begin position="1035"/>
        <end position="1045"/>
    </location>
</feature>
<feature type="compositionally biased region" description="Basic and acidic residues" evidence="1">
    <location>
        <begin position="2849"/>
        <end position="2860"/>
    </location>
</feature>
<feature type="compositionally biased region" description="Basic and acidic residues" evidence="1">
    <location>
        <begin position="1722"/>
        <end position="1758"/>
    </location>
</feature>
<feature type="region of interest" description="Disordered" evidence="1">
    <location>
        <begin position="1722"/>
        <end position="1811"/>
    </location>
</feature>
<feature type="compositionally biased region" description="Basic and acidic residues" evidence="1">
    <location>
        <begin position="5165"/>
        <end position="5179"/>
    </location>
</feature>
<gene>
    <name evidence="2" type="ORF">ElyMa_006020100</name>
</gene>
<feature type="compositionally biased region" description="Acidic residues" evidence="1">
    <location>
        <begin position="4337"/>
        <end position="4357"/>
    </location>
</feature>
<feature type="compositionally biased region" description="Low complexity" evidence="1">
    <location>
        <begin position="4731"/>
        <end position="4742"/>
    </location>
</feature>
<feature type="region of interest" description="Disordered" evidence="1">
    <location>
        <begin position="5128"/>
        <end position="5198"/>
    </location>
</feature>
<feature type="region of interest" description="Disordered" evidence="1">
    <location>
        <begin position="3265"/>
        <end position="3382"/>
    </location>
</feature>
<feature type="compositionally biased region" description="Basic and acidic residues" evidence="1">
    <location>
        <begin position="4883"/>
        <end position="4897"/>
    </location>
</feature>
<feature type="region of interest" description="Disordered" evidence="1">
    <location>
        <begin position="4882"/>
        <end position="4913"/>
    </location>
</feature>
<feature type="compositionally biased region" description="Low complexity" evidence="1">
    <location>
        <begin position="5662"/>
        <end position="5694"/>
    </location>
</feature>
<accession>A0AAV4GHF7</accession>
<feature type="compositionally biased region" description="Basic and acidic residues" evidence="1">
    <location>
        <begin position="4491"/>
        <end position="4514"/>
    </location>
</feature>
<feature type="compositionally biased region" description="Basic and acidic residues" evidence="1">
    <location>
        <begin position="3161"/>
        <end position="3175"/>
    </location>
</feature>
<feature type="region of interest" description="Disordered" evidence="1">
    <location>
        <begin position="4794"/>
        <end position="4867"/>
    </location>
</feature>